<protein>
    <submittedName>
        <fullName evidence="1">Uncharacterized protein</fullName>
    </submittedName>
</protein>
<evidence type="ECO:0000313" key="2">
    <source>
        <dbReference type="Proteomes" id="UP000054248"/>
    </source>
</evidence>
<feature type="non-terminal residue" evidence="1">
    <location>
        <position position="142"/>
    </location>
</feature>
<feature type="non-terminal residue" evidence="1">
    <location>
        <position position="1"/>
    </location>
</feature>
<gene>
    <name evidence="1" type="ORF">M407DRAFT_43300</name>
</gene>
<accession>A0A0C3QU38</accession>
<reference evidence="2" key="2">
    <citation type="submission" date="2015-01" db="EMBL/GenBank/DDBJ databases">
        <title>Evolutionary Origins and Diversification of the Mycorrhizal Mutualists.</title>
        <authorList>
            <consortium name="DOE Joint Genome Institute"/>
            <consortium name="Mycorrhizal Genomics Consortium"/>
            <person name="Kohler A."/>
            <person name="Kuo A."/>
            <person name="Nagy L.G."/>
            <person name="Floudas D."/>
            <person name="Copeland A."/>
            <person name="Barry K.W."/>
            <person name="Cichocki N."/>
            <person name="Veneault-Fourrey C."/>
            <person name="LaButti K."/>
            <person name="Lindquist E.A."/>
            <person name="Lipzen A."/>
            <person name="Lundell T."/>
            <person name="Morin E."/>
            <person name="Murat C."/>
            <person name="Riley R."/>
            <person name="Ohm R."/>
            <person name="Sun H."/>
            <person name="Tunlid A."/>
            <person name="Henrissat B."/>
            <person name="Grigoriev I.V."/>
            <person name="Hibbett D.S."/>
            <person name="Martin F."/>
        </authorList>
    </citation>
    <scope>NUCLEOTIDE SEQUENCE [LARGE SCALE GENOMIC DNA]</scope>
    <source>
        <strain evidence="2">MUT 4182</strain>
    </source>
</reference>
<sequence length="142" mass="15834">IPAGGHPRFDLWPDVSSYDAKELYPVPGLTLPNTNGEPAKLFSSRNPATTKRHFHLMAEHGIDGVFVMRNANELSVDNDTDEILDGVRAAAEAEGRVWALMYDLTGVPPDKLALVLRHDWGRLVVHKRLLNSPNYLREQGKP</sequence>
<dbReference type="EMBL" id="KN822952">
    <property type="protein sequence ID" value="KIO32826.1"/>
    <property type="molecule type" value="Genomic_DNA"/>
</dbReference>
<dbReference type="AlphaFoldDB" id="A0A0C3QU38"/>
<dbReference type="OrthoDB" id="2589715at2759"/>
<dbReference type="HOGENOM" id="CLU_1820514_0_0_1"/>
<keyword evidence="2" id="KW-1185">Reference proteome</keyword>
<dbReference type="Gene3D" id="3.20.20.80">
    <property type="entry name" value="Glycosidases"/>
    <property type="match status" value="1"/>
</dbReference>
<dbReference type="Proteomes" id="UP000054248">
    <property type="component" value="Unassembled WGS sequence"/>
</dbReference>
<name>A0A0C3QU38_9AGAM</name>
<proteinExistence type="predicted"/>
<evidence type="ECO:0000313" key="1">
    <source>
        <dbReference type="EMBL" id="KIO32826.1"/>
    </source>
</evidence>
<organism evidence="1 2">
    <name type="scientific">Tulasnella calospora MUT 4182</name>
    <dbReference type="NCBI Taxonomy" id="1051891"/>
    <lineage>
        <taxon>Eukaryota</taxon>
        <taxon>Fungi</taxon>
        <taxon>Dikarya</taxon>
        <taxon>Basidiomycota</taxon>
        <taxon>Agaricomycotina</taxon>
        <taxon>Agaricomycetes</taxon>
        <taxon>Cantharellales</taxon>
        <taxon>Tulasnellaceae</taxon>
        <taxon>Tulasnella</taxon>
    </lineage>
</organism>
<reference evidence="1 2" key="1">
    <citation type="submission" date="2014-04" db="EMBL/GenBank/DDBJ databases">
        <authorList>
            <consortium name="DOE Joint Genome Institute"/>
            <person name="Kuo A."/>
            <person name="Girlanda M."/>
            <person name="Perotto S."/>
            <person name="Kohler A."/>
            <person name="Nagy L.G."/>
            <person name="Floudas D."/>
            <person name="Copeland A."/>
            <person name="Barry K.W."/>
            <person name="Cichocki N."/>
            <person name="Veneault-Fourrey C."/>
            <person name="LaButti K."/>
            <person name="Lindquist E.A."/>
            <person name="Lipzen A."/>
            <person name="Lundell T."/>
            <person name="Morin E."/>
            <person name="Murat C."/>
            <person name="Sun H."/>
            <person name="Tunlid A."/>
            <person name="Henrissat B."/>
            <person name="Grigoriev I.V."/>
            <person name="Hibbett D.S."/>
            <person name="Martin F."/>
            <person name="Nordberg H.P."/>
            <person name="Cantor M.N."/>
            <person name="Hua S.X."/>
        </authorList>
    </citation>
    <scope>NUCLEOTIDE SEQUENCE [LARGE SCALE GENOMIC DNA]</scope>
    <source>
        <strain evidence="1 2">MUT 4182</strain>
    </source>
</reference>